<dbReference type="Proteomes" id="UP000305674">
    <property type="component" value="Unassembled WGS sequence"/>
</dbReference>
<dbReference type="InterPro" id="IPR032710">
    <property type="entry name" value="NTF2-like_dom_sf"/>
</dbReference>
<dbReference type="EMBL" id="SWCI01000001">
    <property type="protein sequence ID" value="TKB51637.1"/>
    <property type="molecule type" value="Genomic_DNA"/>
</dbReference>
<dbReference type="SUPFAM" id="SSF54427">
    <property type="entry name" value="NTF2-like"/>
    <property type="match status" value="1"/>
</dbReference>
<name>A0A4U1BLV1_9GAMM</name>
<organism evidence="3 4">
    <name type="scientific">Ferrimonas sediminicola</name>
    <dbReference type="NCBI Taxonomy" id="2569538"/>
    <lineage>
        <taxon>Bacteria</taxon>
        <taxon>Pseudomonadati</taxon>
        <taxon>Pseudomonadota</taxon>
        <taxon>Gammaproteobacteria</taxon>
        <taxon>Alteromonadales</taxon>
        <taxon>Ferrimonadaceae</taxon>
        <taxon>Ferrimonas</taxon>
    </lineage>
</organism>
<dbReference type="AlphaFoldDB" id="A0A4U1BLV1"/>
<feature type="domain" description="SnoaL-like" evidence="2">
    <location>
        <begin position="44"/>
        <end position="155"/>
    </location>
</feature>
<evidence type="ECO:0000313" key="4">
    <source>
        <dbReference type="Proteomes" id="UP000305674"/>
    </source>
</evidence>
<evidence type="ECO:0000259" key="2">
    <source>
        <dbReference type="Pfam" id="PF12680"/>
    </source>
</evidence>
<feature type="signal peptide" evidence="1">
    <location>
        <begin position="1"/>
        <end position="17"/>
    </location>
</feature>
<feature type="chain" id="PRO_5020918992" evidence="1">
    <location>
        <begin position="18"/>
        <end position="172"/>
    </location>
</feature>
<evidence type="ECO:0000313" key="3">
    <source>
        <dbReference type="EMBL" id="TKB51637.1"/>
    </source>
</evidence>
<keyword evidence="1" id="KW-0732">Signal</keyword>
<protein>
    <submittedName>
        <fullName evidence="3">Nuclear transport factor 2 family protein</fullName>
    </submittedName>
</protein>
<dbReference type="InterPro" id="IPR037401">
    <property type="entry name" value="SnoaL-like"/>
</dbReference>
<dbReference type="Gene3D" id="3.10.450.50">
    <property type="match status" value="1"/>
</dbReference>
<reference evidence="3 4" key="1">
    <citation type="submission" date="2019-04" db="EMBL/GenBank/DDBJ databases">
        <authorList>
            <person name="Hwang J.C."/>
        </authorList>
    </citation>
    <scope>NUCLEOTIDE SEQUENCE [LARGE SCALE GENOMIC DNA]</scope>
    <source>
        <strain evidence="3 4">IMCC35001</strain>
    </source>
</reference>
<sequence>MVFGIVLVLLLPLTAQAAGADIVPDEPQSDEAAEPQVPEAIRLAREYIQALTERNYNTLNRFYSRETEFEDKTAGKKVNGATDILTFLRRIHVYTLAYSFEPDHIFHSGSLVVLIGTYRYRSRGDLFGKPGQTIELTIPGVTTLELDMEEKRIKKHLDLLDYDAMRDQLASQ</sequence>
<comment type="caution">
    <text evidence="3">The sequence shown here is derived from an EMBL/GenBank/DDBJ whole genome shotgun (WGS) entry which is preliminary data.</text>
</comment>
<dbReference type="OrthoDB" id="6262526at2"/>
<gene>
    <name evidence="3" type="ORF">FCL40_02890</name>
</gene>
<dbReference type="Pfam" id="PF12680">
    <property type="entry name" value="SnoaL_2"/>
    <property type="match status" value="1"/>
</dbReference>
<accession>A0A4U1BLV1</accession>
<keyword evidence="4" id="KW-1185">Reference proteome</keyword>
<evidence type="ECO:0000256" key="1">
    <source>
        <dbReference type="SAM" id="SignalP"/>
    </source>
</evidence>
<proteinExistence type="predicted"/>